<comment type="caution">
    <text evidence="2">The sequence shown here is derived from an EMBL/GenBank/DDBJ whole genome shotgun (WGS) entry which is preliminary data.</text>
</comment>
<evidence type="ECO:0000313" key="2">
    <source>
        <dbReference type="EMBL" id="TQM01104.1"/>
    </source>
</evidence>
<sequence>MVADVSGVQAVEGRGGGGARGGRKRRLLT</sequence>
<name>A0A543CVH2_9ACTN</name>
<organism evidence="2 3">
    <name type="scientific">Actinoallomurus bryophytorum</name>
    <dbReference type="NCBI Taxonomy" id="1490222"/>
    <lineage>
        <taxon>Bacteria</taxon>
        <taxon>Bacillati</taxon>
        <taxon>Actinomycetota</taxon>
        <taxon>Actinomycetes</taxon>
        <taxon>Streptosporangiales</taxon>
        <taxon>Thermomonosporaceae</taxon>
        <taxon>Actinoallomurus</taxon>
    </lineage>
</organism>
<reference evidence="2 3" key="1">
    <citation type="submission" date="2019-06" db="EMBL/GenBank/DDBJ databases">
        <title>Sequencing the genomes of 1000 actinobacteria strains.</title>
        <authorList>
            <person name="Klenk H.-P."/>
        </authorList>
    </citation>
    <scope>NUCLEOTIDE SEQUENCE [LARGE SCALE GENOMIC DNA]</scope>
    <source>
        <strain evidence="2 3">DSM 102200</strain>
    </source>
</reference>
<keyword evidence="3" id="KW-1185">Reference proteome</keyword>
<dbReference type="Proteomes" id="UP000316096">
    <property type="component" value="Unassembled WGS sequence"/>
</dbReference>
<accession>A0A543CVH2</accession>
<feature type="region of interest" description="Disordered" evidence="1">
    <location>
        <begin position="1"/>
        <end position="29"/>
    </location>
</feature>
<evidence type="ECO:0000256" key="1">
    <source>
        <dbReference type="SAM" id="MobiDB-lite"/>
    </source>
</evidence>
<protein>
    <submittedName>
        <fullName evidence="2">Uncharacterized protein</fullName>
    </submittedName>
</protein>
<dbReference type="EMBL" id="VFOZ01000001">
    <property type="protein sequence ID" value="TQM01104.1"/>
    <property type="molecule type" value="Genomic_DNA"/>
</dbReference>
<gene>
    <name evidence="2" type="ORF">FB559_6848</name>
</gene>
<proteinExistence type="predicted"/>
<evidence type="ECO:0000313" key="3">
    <source>
        <dbReference type="Proteomes" id="UP000316096"/>
    </source>
</evidence>
<dbReference type="AlphaFoldDB" id="A0A543CVH2"/>